<dbReference type="GO" id="GO:0140291">
    <property type="term" value="P:peptidyl-glutamate ADP-deribosylation"/>
    <property type="evidence" value="ECO:0007669"/>
    <property type="project" value="TreeGrafter"/>
</dbReference>
<evidence type="ECO:0000313" key="3">
    <source>
        <dbReference type="EMBL" id="CAB3402852.1"/>
    </source>
</evidence>
<evidence type="ECO:0000256" key="1">
    <source>
        <dbReference type="SAM" id="MobiDB-lite"/>
    </source>
</evidence>
<dbReference type="SUPFAM" id="SSF52949">
    <property type="entry name" value="Macro domain-like"/>
    <property type="match status" value="1"/>
</dbReference>
<proteinExistence type="predicted"/>
<dbReference type="GO" id="GO:0006974">
    <property type="term" value="P:DNA damage response"/>
    <property type="evidence" value="ECO:0007669"/>
    <property type="project" value="TreeGrafter"/>
</dbReference>
<sequence>MNSLPKGVIRSSTLKTLRQHFAEKNLFASNSFESWKDDVLKRVSVWRGDICKLEVDAIVNAANRSLAGGGGVDGAIHRAAGYDRLQSECRKYDYCDVGRAVITSGCNIRHIKNIIHTVGPQVYGVVGEKEKNELISCYSSSLELAKKNGLKTIAFCCISTGVYGYPNEDAAKAVTEFLSNYLKCDQNNDKIERVVLVTFLDIDYNYYLKYFREFFNQEEKSASASTEKLAGWPSKQKNYMHSGDGNETQTKKKKVDRESYYSSENPYKNWVDRRARPLHYDYSTKKN</sequence>
<organism evidence="3 4">
    <name type="scientific">Caenorhabditis bovis</name>
    <dbReference type="NCBI Taxonomy" id="2654633"/>
    <lineage>
        <taxon>Eukaryota</taxon>
        <taxon>Metazoa</taxon>
        <taxon>Ecdysozoa</taxon>
        <taxon>Nematoda</taxon>
        <taxon>Chromadorea</taxon>
        <taxon>Rhabditida</taxon>
        <taxon>Rhabditina</taxon>
        <taxon>Rhabditomorpha</taxon>
        <taxon>Rhabditoidea</taxon>
        <taxon>Rhabditidae</taxon>
        <taxon>Peloderinae</taxon>
        <taxon>Caenorhabditis</taxon>
    </lineage>
</organism>
<dbReference type="AlphaFoldDB" id="A0A8S1EP49"/>
<comment type="caution">
    <text evidence="3">The sequence shown here is derived from an EMBL/GenBank/DDBJ whole genome shotgun (WGS) entry which is preliminary data.</text>
</comment>
<dbReference type="CDD" id="cd02908">
    <property type="entry name" value="Macro_OAADPr_deacetylase"/>
    <property type="match status" value="1"/>
</dbReference>
<accession>A0A8S1EP49</accession>
<feature type="domain" description="Macro" evidence="2">
    <location>
        <begin position="30"/>
        <end position="215"/>
    </location>
</feature>
<dbReference type="SMART" id="SM00506">
    <property type="entry name" value="A1pp"/>
    <property type="match status" value="1"/>
</dbReference>
<keyword evidence="4" id="KW-1185">Reference proteome</keyword>
<protein>
    <recommendedName>
        <fullName evidence="2">Macro domain-containing protein</fullName>
    </recommendedName>
</protein>
<gene>
    <name evidence="3" type="ORF">CBOVIS_LOCUS5408</name>
</gene>
<dbReference type="Pfam" id="PF01661">
    <property type="entry name" value="Macro"/>
    <property type="match status" value="1"/>
</dbReference>
<dbReference type="OrthoDB" id="6133115at2759"/>
<dbReference type="PANTHER" id="PTHR11106">
    <property type="entry name" value="GANGLIOSIDE INDUCED DIFFERENTIATION ASSOCIATED PROTEIN 2-RELATED"/>
    <property type="match status" value="1"/>
</dbReference>
<dbReference type="EMBL" id="CADEPM010000003">
    <property type="protein sequence ID" value="CAB3402852.1"/>
    <property type="molecule type" value="Genomic_DNA"/>
</dbReference>
<reference evidence="3 4" key="1">
    <citation type="submission" date="2020-04" db="EMBL/GenBank/DDBJ databases">
        <authorList>
            <person name="Laetsch R D."/>
            <person name="Stevens L."/>
            <person name="Kumar S."/>
            <person name="Blaxter L. M."/>
        </authorList>
    </citation>
    <scope>NUCLEOTIDE SEQUENCE [LARGE SCALE GENOMIC DNA]</scope>
</reference>
<dbReference type="PANTHER" id="PTHR11106:SF27">
    <property type="entry name" value="MACRO DOMAIN-CONTAINING PROTEIN"/>
    <property type="match status" value="1"/>
</dbReference>
<dbReference type="GO" id="GO:0005654">
    <property type="term" value="C:nucleoplasm"/>
    <property type="evidence" value="ECO:0007669"/>
    <property type="project" value="TreeGrafter"/>
</dbReference>
<dbReference type="InterPro" id="IPR043472">
    <property type="entry name" value="Macro_dom-like"/>
</dbReference>
<dbReference type="PROSITE" id="PS51154">
    <property type="entry name" value="MACRO"/>
    <property type="match status" value="1"/>
</dbReference>
<dbReference type="GO" id="GO:0140293">
    <property type="term" value="F:ADP-ribosylglutamate hydrolase activity"/>
    <property type="evidence" value="ECO:0007669"/>
    <property type="project" value="TreeGrafter"/>
</dbReference>
<dbReference type="GO" id="GO:0042278">
    <property type="term" value="P:purine nucleoside metabolic process"/>
    <property type="evidence" value="ECO:0007669"/>
    <property type="project" value="TreeGrafter"/>
</dbReference>
<evidence type="ECO:0000313" key="4">
    <source>
        <dbReference type="Proteomes" id="UP000494206"/>
    </source>
</evidence>
<name>A0A8S1EP49_9PELO</name>
<dbReference type="Proteomes" id="UP000494206">
    <property type="component" value="Unassembled WGS sequence"/>
</dbReference>
<evidence type="ECO:0000259" key="2">
    <source>
        <dbReference type="PROSITE" id="PS51154"/>
    </source>
</evidence>
<feature type="region of interest" description="Disordered" evidence="1">
    <location>
        <begin position="226"/>
        <end position="263"/>
    </location>
</feature>
<dbReference type="InterPro" id="IPR002589">
    <property type="entry name" value="Macro_dom"/>
</dbReference>
<dbReference type="Gene3D" id="3.40.220.10">
    <property type="entry name" value="Leucine Aminopeptidase, subunit E, domain 1"/>
    <property type="match status" value="1"/>
</dbReference>